<comment type="cofactor">
    <cofactor evidence="1 6">
        <name>FAD</name>
        <dbReference type="ChEBI" id="CHEBI:57692"/>
    </cofactor>
</comment>
<keyword evidence="9" id="KW-1185">Reference proteome</keyword>
<reference evidence="8" key="1">
    <citation type="submission" date="2020-10" db="EMBL/GenBank/DDBJ databases">
        <title>The Whole-Genome Sequence of Metschnikowia persimmonesis, a Novel Endophytic Yeast Species Isolated from Medicinal Plant Diospyros kaki Thumb.</title>
        <authorList>
            <person name="Rahmat E."/>
            <person name="Kang Y."/>
        </authorList>
    </citation>
    <scope>NUCLEOTIDE SEQUENCE</scope>
    <source>
        <strain evidence="8">KIOM G15050</strain>
    </source>
</reference>
<dbReference type="GO" id="GO:0071949">
    <property type="term" value="F:FAD binding"/>
    <property type="evidence" value="ECO:0007669"/>
    <property type="project" value="InterPro"/>
</dbReference>
<comment type="similarity">
    <text evidence="2">Belongs to the DAMOX/DASOX family.</text>
</comment>
<evidence type="ECO:0000313" key="9">
    <source>
        <dbReference type="Proteomes" id="UP000649328"/>
    </source>
</evidence>
<dbReference type="InterPro" id="IPR006076">
    <property type="entry name" value="FAD-dep_OxRdtase"/>
</dbReference>
<evidence type="ECO:0000259" key="7">
    <source>
        <dbReference type="Pfam" id="PF01266"/>
    </source>
</evidence>
<dbReference type="EMBL" id="JACBPP010000006">
    <property type="protein sequence ID" value="KAF8001114.1"/>
    <property type="molecule type" value="Genomic_DNA"/>
</dbReference>
<evidence type="ECO:0000256" key="5">
    <source>
        <dbReference type="ARBA" id="ARBA00023002"/>
    </source>
</evidence>
<name>A0A8H7GRD0_9ASCO</name>
<dbReference type="GO" id="GO:0019478">
    <property type="term" value="P:D-amino acid catabolic process"/>
    <property type="evidence" value="ECO:0007669"/>
    <property type="project" value="TreeGrafter"/>
</dbReference>
<dbReference type="AlphaFoldDB" id="A0A8H7GRD0"/>
<proteinExistence type="inferred from homology"/>
<feature type="domain" description="FAD dependent oxidoreductase" evidence="7">
    <location>
        <begin position="6"/>
        <end position="336"/>
    </location>
</feature>
<gene>
    <name evidence="8" type="ORF">HF325_004903</name>
</gene>
<keyword evidence="5" id="KW-0560">Oxidoreductase</keyword>
<evidence type="ECO:0000256" key="2">
    <source>
        <dbReference type="ARBA" id="ARBA00006730"/>
    </source>
</evidence>
<keyword evidence="3" id="KW-0285">Flavoprotein</keyword>
<dbReference type="GO" id="GO:0003884">
    <property type="term" value="F:D-amino-acid oxidase activity"/>
    <property type="evidence" value="ECO:0007669"/>
    <property type="project" value="InterPro"/>
</dbReference>
<evidence type="ECO:0000256" key="1">
    <source>
        <dbReference type="ARBA" id="ARBA00001974"/>
    </source>
</evidence>
<protein>
    <recommendedName>
        <fullName evidence="7">FAD dependent oxidoreductase domain-containing protein</fullName>
    </recommendedName>
</protein>
<evidence type="ECO:0000256" key="6">
    <source>
        <dbReference type="PIRSR" id="PIRSR000189-1"/>
    </source>
</evidence>
<dbReference type="PIRSF" id="PIRSF000189">
    <property type="entry name" value="D-aa_oxidase"/>
    <property type="match status" value="1"/>
</dbReference>
<dbReference type="Gene3D" id="3.40.50.720">
    <property type="entry name" value="NAD(P)-binding Rossmann-like Domain"/>
    <property type="match status" value="1"/>
</dbReference>
<evidence type="ECO:0000313" key="8">
    <source>
        <dbReference type="EMBL" id="KAF8001114.1"/>
    </source>
</evidence>
<dbReference type="GO" id="GO:0005737">
    <property type="term" value="C:cytoplasm"/>
    <property type="evidence" value="ECO:0007669"/>
    <property type="project" value="TreeGrafter"/>
</dbReference>
<dbReference type="SUPFAM" id="SSF54373">
    <property type="entry name" value="FAD-linked reductases, C-terminal domain"/>
    <property type="match status" value="1"/>
</dbReference>
<feature type="binding site" evidence="6">
    <location>
        <begin position="46"/>
        <end position="47"/>
    </location>
    <ligand>
        <name>FAD</name>
        <dbReference type="ChEBI" id="CHEBI:57692"/>
    </ligand>
</feature>
<dbReference type="InterPro" id="IPR006181">
    <property type="entry name" value="D-amino_acid_oxidase_CS"/>
</dbReference>
<sequence length="347" mass="38224">MPEYHIIGAGIIGLYTAFELLDRNISARDLIITAEFLPGDESIRYTSPYAGGNFSCITGNDADTLSFDEYTYKNLQRLQDLLGGPDCGLAKTMSTDYWDTRPADVKINSLKSYLNGYKEVSAAGLPAGVLFGISFQSWSFNCPKFLLNLYKFLATKGVAFKRQKLKHISEAFSASVKVVFNCTGLGAKDLGGVDDTNVFPTRGQVLVVRAPHITENVMRWGDDYATYIIKRPSSHDQLILGGFMQKDDWTADTFGLQNLDILKRTTALFPKLLQENPNGLTIEDLEILRSAAGLRPSRVGGVRIEKEAYDEGRMVIHNYGASGYGYQAGLGMAKKAVTLAEQHASKL</sequence>
<dbReference type="OrthoDB" id="2015447at2759"/>
<feature type="binding site" evidence="6">
    <location>
        <position position="227"/>
    </location>
    <ligand>
        <name>D-dopa</name>
        <dbReference type="ChEBI" id="CHEBI:149689"/>
    </ligand>
</feature>
<dbReference type="Pfam" id="PF01266">
    <property type="entry name" value="DAO"/>
    <property type="match status" value="1"/>
</dbReference>
<evidence type="ECO:0000256" key="4">
    <source>
        <dbReference type="ARBA" id="ARBA00022827"/>
    </source>
</evidence>
<dbReference type="PROSITE" id="PS00677">
    <property type="entry name" value="DAO"/>
    <property type="match status" value="1"/>
</dbReference>
<organism evidence="8 9">
    <name type="scientific">Metschnikowia pulcherrima</name>
    <dbReference type="NCBI Taxonomy" id="27326"/>
    <lineage>
        <taxon>Eukaryota</taxon>
        <taxon>Fungi</taxon>
        <taxon>Dikarya</taxon>
        <taxon>Ascomycota</taxon>
        <taxon>Saccharomycotina</taxon>
        <taxon>Pichiomycetes</taxon>
        <taxon>Metschnikowiaceae</taxon>
        <taxon>Metschnikowia</taxon>
    </lineage>
</organism>
<dbReference type="Gene3D" id="3.30.9.10">
    <property type="entry name" value="D-Amino Acid Oxidase, subunit A, domain 2"/>
    <property type="match status" value="1"/>
</dbReference>
<dbReference type="SUPFAM" id="SSF51971">
    <property type="entry name" value="Nucleotide-binding domain"/>
    <property type="match status" value="1"/>
</dbReference>
<dbReference type="PANTHER" id="PTHR11530">
    <property type="entry name" value="D-AMINO ACID OXIDASE"/>
    <property type="match status" value="1"/>
</dbReference>
<feature type="binding site" evidence="6">
    <location>
        <position position="323"/>
    </location>
    <ligand>
        <name>D-dopa</name>
        <dbReference type="ChEBI" id="CHEBI:149689"/>
    </ligand>
</feature>
<feature type="binding site" evidence="6">
    <location>
        <position position="295"/>
    </location>
    <ligand>
        <name>D-dopa</name>
        <dbReference type="ChEBI" id="CHEBI:149689"/>
    </ligand>
</feature>
<evidence type="ECO:0000256" key="3">
    <source>
        <dbReference type="ARBA" id="ARBA00022630"/>
    </source>
</evidence>
<feature type="binding site" evidence="6">
    <location>
        <position position="183"/>
    </location>
    <ligand>
        <name>FAD</name>
        <dbReference type="ChEBI" id="CHEBI:57692"/>
    </ligand>
</feature>
<dbReference type="Proteomes" id="UP000649328">
    <property type="component" value="Unassembled WGS sequence"/>
</dbReference>
<accession>A0A8H7GRD0</accession>
<comment type="caution">
    <text evidence="8">The sequence shown here is derived from an EMBL/GenBank/DDBJ whole genome shotgun (WGS) entry which is preliminary data.</text>
</comment>
<dbReference type="PANTHER" id="PTHR11530:SF11">
    <property type="entry name" value="D-ASPARTATE OXIDASE"/>
    <property type="match status" value="1"/>
</dbReference>
<dbReference type="InterPro" id="IPR023209">
    <property type="entry name" value="DAO"/>
</dbReference>
<keyword evidence="4 6" id="KW-0274">FAD</keyword>